<organism evidence="1 2">
    <name type="scientific">Gardnerella pickettii JCP7719</name>
    <dbReference type="NCBI Taxonomy" id="1261061"/>
    <lineage>
        <taxon>Bacteria</taxon>
        <taxon>Bacillati</taxon>
        <taxon>Actinomycetota</taxon>
        <taxon>Actinomycetes</taxon>
        <taxon>Bifidobacteriales</taxon>
        <taxon>Bifidobacteriaceae</taxon>
        <taxon>Gardnerella</taxon>
        <taxon>Gardnerella pickettii</taxon>
    </lineage>
</organism>
<evidence type="ECO:0000313" key="1">
    <source>
        <dbReference type="EMBL" id="EPI51043.1"/>
    </source>
</evidence>
<comment type="caution">
    <text evidence="1">The sequence shown here is derived from an EMBL/GenBank/DDBJ whole genome shotgun (WGS) entry which is preliminary data.</text>
</comment>
<dbReference type="AlphaFoldDB" id="S4H4Z8"/>
<sequence>MVHLINVYENLADENVSAPNNPPVAQFSGEDAAKIMQTLISEDSDATEIFASLSGPGRPNSKEKREISVQERFRVPKSWSEYISRAAKRDGLPNKSKYLQSLILRDAQMHNEQCQLQAVLQ</sequence>
<accession>S4H4Z8</accession>
<protein>
    <submittedName>
        <fullName evidence="1">Uncharacterized protein</fullName>
    </submittedName>
</protein>
<dbReference type="EMBL" id="ATJO01000030">
    <property type="protein sequence ID" value="EPI51043.1"/>
    <property type="molecule type" value="Genomic_DNA"/>
</dbReference>
<proteinExistence type="predicted"/>
<dbReference type="PATRIC" id="fig|1261061.4.peg.412"/>
<reference evidence="1 2" key="1">
    <citation type="submission" date="2013-06" db="EMBL/GenBank/DDBJ databases">
        <authorList>
            <person name="Weinstock G."/>
            <person name="Sodergren E."/>
            <person name="Lobos E.A."/>
            <person name="Fulton L."/>
            <person name="Fulton R."/>
            <person name="Courtney L."/>
            <person name="Fronick C."/>
            <person name="O'Laughlin M."/>
            <person name="Godfrey J."/>
            <person name="Wilson R.M."/>
            <person name="Miner T."/>
            <person name="Farmer C."/>
            <person name="Delehaunty K."/>
            <person name="Cordes M."/>
            <person name="Minx P."/>
            <person name="Tomlinson C."/>
            <person name="Chen J."/>
            <person name="Wollam A."/>
            <person name="Pepin K.H."/>
            <person name="Bhonagiri V."/>
            <person name="Zhang X."/>
            <person name="Warren W."/>
            <person name="Mitreva M."/>
            <person name="Mardis E.R."/>
            <person name="Wilson R.K."/>
        </authorList>
    </citation>
    <scope>NUCLEOTIDE SEQUENCE [LARGE SCALE GENOMIC DNA]</scope>
    <source>
        <strain evidence="1 2">JCP7719</strain>
    </source>
</reference>
<gene>
    <name evidence="1" type="ORF">HMPREF1576_00467</name>
</gene>
<evidence type="ECO:0000313" key="2">
    <source>
        <dbReference type="Proteomes" id="UP000014601"/>
    </source>
</evidence>
<name>S4H4Z8_9BIFI</name>
<dbReference type="Proteomes" id="UP000014601">
    <property type="component" value="Unassembled WGS sequence"/>
</dbReference>
<dbReference type="HOGENOM" id="CLU_2081416_0_0_11"/>